<dbReference type="EMBL" id="MFJJ01000056">
    <property type="protein sequence ID" value="OGG12730.1"/>
    <property type="molecule type" value="Genomic_DNA"/>
</dbReference>
<dbReference type="Proteomes" id="UP000177416">
    <property type="component" value="Unassembled WGS sequence"/>
</dbReference>
<keyword evidence="1" id="KW-0812">Transmembrane</keyword>
<gene>
    <name evidence="2" type="ORF">A2875_02260</name>
</gene>
<evidence type="ECO:0000313" key="2">
    <source>
        <dbReference type="EMBL" id="OGG12730.1"/>
    </source>
</evidence>
<evidence type="ECO:0000256" key="1">
    <source>
        <dbReference type="SAM" id="Phobius"/>
    </source>
</evidence>
<evidence type="ECO:0000313" key="3">
    <source>
        <dbReference type="Proteomes" id="UP000177416"/>
    </source>
</evidence>
<sequence length="94" mass="10629">MIWEIGVMGWSDRFRCWWGLDLGLGSLLFRFALGLCSGLRGLIFLFDRLGFWRHNLGRWSSAGWLGLRWSGKGGNILVPLMTFPGLVAALKLTE</sequence>
<organism evidence="2 3">
    <name type="scientific">Candidatus Gottesmanbacteria bacterium RIFCSPHIGHO2_01_FULL_46_14</name>
    <dbReference type="NCBI Taxonomy" id="1798380"/>
    <lineage>
        <taxon>Bacteria</taxon>
        <taxon>Candidatus Gottesmaniibacteriota</taxon>
    </lineage>
</organism>
<protein>
    <submittedName>
        <fullName evidence="2">Uncharacterized protein</fullName>
    </submittedName>
</protein>
<reference evidence="2 3" key="1">
    <citation type="journal article" date="2016" name="Nat. Commun.">
        <title>Thousands of microbial genomes shed light on interconnected biogeochemical processes in an aquifer system.</title>
        <authorList>
            <person name="Anantharaman K."/>
            <person name="Brown C.T."/>
            <person name="Hug L.A."/>
            <person name="Sharon I."/>
            <person name="Castelle C.J."/>
            <person name="Probst A.J."/>
            <person name="Thomas B.C."/>
            <person name="Singh A."/>
            <person name="Wilkins M.J."/>
            <person name="Karaoz U."/>
            <person name="Brodie E.L."/>
            <person name="Williams K.H."/>
            <person name="Hubbard S.S."/>
            <person name="Banfield J.F."/>
        </authorList>
    </citation>
    <scope>NUCLEOTIDE SEQUENCE [LARGE SCALE GENOMIC DNA]</scope>
</reference>
<proteinExistence type="predicted"/>
<comment type="caution">
    <text evidence="2">The sequence shown here is derived from an EMBL/GenBank/DDBJ whole genome shotgun (WGS) entry which is preliminary data.</text>
</comment>
<keyword evidence="1" id="KW-0472">Membrane</keyword>
<feature type="transmembrane region" description="Helical" evidence="1">
    <location>
        <begin position="27"/>
        <end position="46"/>
    </location>
</feature>
<dbReference type="AlphaFoldDB" id="A0A1F5ZJS1"/>
<name>A0A1F5ZJS1_9BACT</name>
<keyword evidence="1" id="KW-1133">Transmembrane helix</keyword>
<accession>A0A1F5ZJS1</accession>